<dbReference type="Pfam" id="PF00857">
    <property type="entry name" value="Isochorismatase"/>
    <property type="match status" value="1"/>
</dbReference>
<dbReference type="InterPro" id="IPR000868">
    <property type="entry name" value="Isochorismatase-like_dom"/>
</dbReference>
<dbReference type="EC" id="3.5.1.107" evidence="3"/>
<dbReference type="CDD" id="cd00431">
    <property type="entry name" value="cysteine_hydrolases"/>
    <property type="match status" value="1"/>
</dbReference>
<dbReference type="PRINTS" id="PR01398">
    <property type="entry name" value="ISCHRISMTASE"/>
</dbReference>
<name>A0A1X6ZX90_9RHOB</name>
<dbReference type="InterPro" id="IPR050272">
    <property type="entry name" value="Isochorismatase-like_hydrls"/>
</dbReference>
<dbReference type="OrthoDB" id="7500697at2"/>
<protein>
    <submittedName>
        <fullName evidence="3">Maleamate amidohydrolase</fullName>
        <ecNumber evidence="3">3.5.1.107</ecNumber>
    </submittedName>
</protein>
<dbReference type="InterPro" id="IPR036380">
    <property type="entry name" value="Isochorismatase-like_sf"/>
</dbReference>
<dbReference type="AlphaFoldDB" id="A0A1X6ZX90"/>
<dbReference type="Gene3D" id="3.40.50.850">
    <property type="entry name" value="Isochorismatase-like"/>
    <property type="match status" value="1"/>
</dbReference>
<feature type="domain" description="Isochorismatase-like" evidence="2">
    <location>
        <begin position="42"/>
        <end position="221"/>
    </location>
</feature>
<reference evidence="3 4" key="1">
    <citation type="submission" date="2017-03" db="EMBL/GenBank/DDBJ databases">
        <authorList>
            <person name="Afonso C.L."/>
            <person name="Miller P.J."/>
            <person name="Scott M.A."/>
            <person name="Spackman E."/>
            <person name="Goraichik I."/>
            <person name="Dimitrov K.M."/>
            <person name="Suarez D.L."/>
            <person name="Swayne D.E."/>
        </authorList>
    </citation>
    <scope>NUCLEOTIDE SEQUENCE [LARGE SCALE GENOMIC DNA]</scope>
    <source>
        <strain evidence="3 4">CECT 8625</strain>
    </source>
</reference>
<organism evidence="3 4">
    <name type="scientific">Roseivivax jejudonensis</name>
    <dbReference type="NCBI Taxonomy" id="1529041"/>
    <lineage>
        <taxon>Bacteria</taxon>
        <taxon>Pseudomonadati</taxon>
        <taxon>Pseudomonadota</taxon>
        <taxon>Alphaproteobacteria</taxon>
        <taxon>Rhodobacterales</taxon>
        <taxon>Roseobacteraceae</taxon>
        <taxon>Roseivivax</taxon>
    </lineage>
</organism>
<evidence type="ECO:0000256" key="1">
    <source>
        <dbReference type="ARBA" id="ARBA00022801"/>
    </source>
</evidence>
<dbReference type="EMBL" id="FWFK01000006">
    <property type="protein sequence ID" value="SLN63985.1"/>
    <property type="molecule type" value="Genomic_DNA"/>
</dbReference>
<proteinExistence type="predicted"/>
<accession>A0A1X6ZX90</accession>
<evidence type="ECO:0000313" key="3">
    <source>
        <dbReference type="EMBL" id="SLN63985.1"/>
    </source>
</evidence>
<dbReference type="GO" id="GO:0008908">
    <property type="term" value="F:isochorismatase activity"/>
    <property type="evidence" value="ECO:0007669"/>
    <property type="project" value="InterPro"/>
</dbReference>
<dbReference type="RefSeq" id="WP_085792926.1">
    <property type="nucleotide sequence ID" value="NZ_FWFK01000006.1"/>
</dbReference>
<dbReference type="Proteomes" id="UP000193570">
    <property type="component" value="Unassembled WGS sequence"/>
</dbReference>
<evidence type="ECO:0000313" key="4">
    <source>
        <dbReference type="Proteomes" id="UP000193570"/>
    </source>
</evidence>
<sequence>MTRPDDTTTPAAPWEAFLTDADRRVREVAGYGADGPRPARPVLLVIDMTYDFCGPEGADAVSAARAVRTACGPAAWAAVPRIAQLIAAARAAGVPVIYTRRDAARLAARRTKTARGAEDDPAGNEIVAPLAPAPGDVVLGKSKPSAFWATDLDDRLAALGADGVIVAGCTSSGCVRATAVDAYNRDLPCLVVADAVFDRFESSHALALFDLQAKYADLVDTGAAVALLSGDHASVSQTMPR</sequence>
<gene>
    <name evidence="3" type="primary">nicF_1</name>
    <name evidence="3" type="ORF">ROJ8625_03238</name>
</gene>
<keyword evidence="4" id="KW-1185">Reference proteome</keyword>
<dbReference type="InterPro" id="IPR016291">
    <property type="entry name" value="Isochorismatase"/>
</dbReference>
<dbReference type="PANTHER" id="PTHR43540">
    <property type="entry name" value="PEROXYUREIDOACRYLATE/UREIDOACRYLATE AMIDOHYDROLASE-RELATED"/>
    <property type="match status" value="1"/>
</dbReference>
<dbReference type="SUPFAM" id="SSF52499">
    <property type="entry name" value="Isochorismatase-like hydrolases"/>
    <property type="match status" value="1"/>
</dbReference>
<evidence type="ECO:0000259" key="2">
    <source>
        <dbReference type="Pfam" id="PF00857"/>
    </source>
</evidence>
<keyword evidence="1 3" id="KW-0378">Hydrolase</keyword>